<keyword evidence="4" id="KW-1185">Reference proteome</keyword>
<organism evidence="3 4">
    <name type="scientific">Micromonospora zhanjiangensis</name>
    <dbReference type="NCBI Taxonomy" id="1522057"/>
    <lineage>
        <taxon>Bacteria</taxon>
        <taxon>Bacillati</taxon>
        <taxon>Actinomycetota</taxon>
        <taxon>Actinomycetes</taxon>
        <taxon>Micromonosporales</taxon>
        <taxon>Micromonosporaceae</taxon>
        <taxon>Micromonospora</taxon>
    </lineage>
</organism>
<dbReference type="InterPro" id="IPR046096">
    <property type="entry name" value="DUF6114"/>
</dbReference>
<evidence type="ECO:0000313" key="3">
    <source>
        <dbReference type="EMBL" id="MFC4105710.1"/>
    </source>
</evidence>
<keyword evidence="2" id="KW-0812">Transmembrane</keyword>
<feature type="region of interest" description="Disordered" evidence="1">
    <location>
        <begin position="124"/>
        <end position="169"/>
    </location>
</feature>
<gene>
    <name evidence="3" type="ORF">ACFOX0_07150</name>
</gene>
<keyword evidence="2" id="KW-0472">Membrane</keyword>
<dbReference type="EMBL" id="JBHSBN010000003">
    <property type="protein sequence ID" value="MFC4105710.1"/>
    <property type="molecule type" value="Genomic_DNA"/>
</dbReference>
<dbReference type="Pfam" id="PF19609">
    <property type="entry name" value="DUF6114"/>
    <property type="match status" value="1"/>
</dbReference>
<keyword evidence="2" id="KW-1133">Transmembrane helix</keyword>
<accession>A0ABV8KIC8</accession>
<sequence>MTTTSPDRAPGARSAWRSWRRSRPFWGGLLVTLGALEILASVRAPLPVILHVGPQGLASYLVPLLLLVCGVLLLANPSQRLFYSVVAMLLALGSWLTSNLGGFVVGLLLSLIGACLAFAWTPRRGPSRPARSVRDQAGPVRDQAGPARDQAGPARDQAGPARDQTDPVN</sequence>
<feature type="transmembrane region" description="Helical" evidence="2">
    <location>
        <begin position="25"/>
        <end position="45"/>
    </location>
</feature>
<evidence type="ECO:0000313" key="4">
    <source>
        <dbReference type="Proteomes" id="UP001595868"/>
    </source>
</evidence>
<reference evidence="4" key="1">
    <citation type="journal article" date="2019" name="Int. J. Syst. Evol. Microbiol.">
        <title>The Global Catalogue of Microorganisms (GCM) 10K type strain sequencing project: providing services to taxonomists for standard genome sequencing and annotation.</title>
        <authorList>
            <consortium name="The Broad Institute Genomics Platform"/>
            <consortium name="The Broad Institute Genome Sequencing Center for Infectious Disease"/>
            <person name="Wu L."/>
            <person name="Ma J."/>
        </authorList>
    </citation>
    <scope>NUCLEOTIDE SEQUENCE [LARGE SCALE GENOMIC DNA]</scope>
    <source>
        <strain evidence="4">2902at01</strain>
    </source>
</reference>
<feature type="transmembrane region" description="Helical" evidence="2">
    <location>
        <begin position="57"/>
        <end position="74"/>
    </location>
</feature>
<dbReference type="Proteomes" id="UP001595868">
    <property type="component" value="Unassembled WGS sequence"/>
</dbReference>
<dbReference type="RefSeq" id="WP_377542913.1">
    <property type="nucleotide sequence ID" value="NZ_JBHSBN010000003.1"/>
</dbReference>
<protein>
    <submittedName>
        <fullName evidence="3">DUF6114 domain-containing protein</fullName>
    </submittedName>
</protein>
<evidence type="ECO:0000256" key="1">
    <source>
        <dbReference type="SAM" id="MobiDB-lite"/>
    </source>
</evidence>
<name>A0ABV8KIC8_9ACTN</name>
<feature type="transmembrane region" description="Helical" evidence="2">
    <location>
        <begin position="81"/>
        <end position="97"/>
    </location>
</feature>
<feature type="transmembrane region" description="Helical" evidence="2">
    <location>
        <begin position="103"/>
        <end position="121"/>
    </location>
</feature>
<proteinExistence type="predicted"/>
<evidence type="ECO:0000256" key="2">
    <source>
        <dbReference type="SAM" id="Phobius"/>
    </source>
</evidence>
<comment type="caution">
    <text evidence="3">The sequence shown here is derived from an EMBL/GenBank/DDBJ whole genome shotgun (WGS) entry which is preliminary data.</text>
</comment>